<feature type="transmembrane region" description="Helical" evidence="14">
    <location>
        <begin position="266"/>
        <end position="290"/>
    </location>
</feature>
<evidence type="ECO:0000256" key="13">
    <source>
        <dbReference type="SAM" id="Coils"/>
    </source>
</evidence>
<dbReference type="InterPro" id="IPR045863">
    <property type="entry name" value="CorA_TM1_TM2"/>
</dbReference>
<evidence type="ECO:0000256" key="9">
    <source>
        <dbReference type="ARBA" id="ARBA00022989"/>
    </source>
</evidence>
<evidence type="ECO:0000256" key="1">
    <source>
        <dbReference type="ARBA" id="ARBA00004429"/>
    </source>
</evidence>
<evidence type="ECO:0000256" key="10">
    <source>
        <dbReference type="ARBA" id="ARBA00023065"/>
    </source>
</evidence>
<feature type="transmembrane region" description="Helical" evidence="14">
    <location>
        <begin position="302"/>
        <end position="322"/>
    </location>
</feature>
<evidence type="ECO:0000256" key="3">
    <source>
        <dbReference type="ARBA" id="ARBA00019439"/>
    </source>
</evidence>
<dbReference type="GO" id="GO:0015095">
    <property type="term" value="F:magnesium ion transmembrane transporter activity"/>
    <property type="evidence" value="ECO:0007669"/>
    <property type="project" value="TreeGrafter"/>
</dbReference>
<keyword evidence="7 14" id="KW-0812">Transmembrane</keyword>
<dbReference type="RefSeq" id="WP_184197586.1">
    <property type="nucleotide sequence ID" value="NZ_JACIIV010000009.1"/>
</dbReference>
<dbReference type="InterPro" id="IPR050829">
    <property type="entry name" value="CorA_MIT"/>
</dbReference>
<keyword evidence="8" id="KW-0460">Magnesium</keyword>
<keyword evidence="4" id="KW-0813">Transport</keyword>
<keyword evidence="6" id="KW-0997">Cell inner membrane</keyword>
<proteinExistence type="inferred from homology"/>
<dbReference type="GO" id="GO:0005886">
    <property type="term" value="C:plasma membrane"/>
    <property type="evidence" value="ECO:0007669"/>
    <property type="project" value="UniProtKB-SubCell"/>
</dbReference>
<evidence type="ECO:0000256" key="14">
    <source>
        <dbReference type="SAM" id="Phobius"/>
    </source>
</evidence>
<dbReference type="Proteomes" id="UP000538147">
    <property type="component" value="Unassembled WGS sequence"/>
</dbReference>
<gene>
    <name evidence="15" type="ORF">FHS79_001454</name>
</gene>
<protein>
    <recommendedName>
        <fullName evidence="3">Magnesium transport protein CorA</fullName>
    </recommendedName>
</protein>
<comment type="similarity">
    <text evidence="2">Belongs to the CorA metal ion transporter (MIT) (TC 1.A.35) family.</text>
</comment>
<evidence type="ECO:0000313" key="16">
    <source>
        <dbReference type="Proteomes" id="UP000538147"/>
    </source>
</evidence>
<dbReference type="SUPFAM" id="SSF143865">
    <property type="entry name" value="CorA soluble domain-like"/>
    <property type="match status" value="1"/>
</dbReference>
<dbReference type="PANTHER" id="PTHR47685:SF1">
    <property type="entry name" value="MAGNESIUM TRANSPORT PROTEIN CORA"/>
    <property type="match status" value="1"/>
</dbReference>
<sequence length="328" mass="35901">MITVHTPSEGRLVAHQPEAGADFPPSMLWVDMVSPTVAEDAAMEAALGLEIPSRDDMAEIETSSRLYTENGAIFLTISLATGILRNKDELAAELHPLALILTPQALVTLRYTDITVIDRLGAQCSRAAPATPSALLVLLLDIIVDRLADSIERIAAEIDAINRQAFRRIMPKGRQQRLSNLALQSLLQRLGTAQDALSKARESAVSLARASSFLVLSLRKDANHSGQLKSMTRDLASLTDHASYLGNTITFLLDTTLGLINIEQNAVLKIFSVFAVVFLPPTMIAGIYGMNFERMPELGWQLGYPMALLLMLLSAILPYVIARWRGWL</sequence>
<dbReference type="InterPro" id="IPR045861">
    <property type="entry name" value="CorA_cytoplasmic_dom"/>
</dbReference>
<comment type="catalytic activity">
    <reaction evidence="12">
        <text>Mg(2+)(in) = Mg(2+)(out)</text>
        <dbReference type="Rhea" id="RHEA:29827"/>
        <dbReference type="ChEBI" id="CHEBI:18420"/>
    </reaction>
</comment>
<keyword evidence="11 14" id="KW-0472">Membrane</keyword>
<dbReference type="SUPFAM" id="SSF144083">
    <property type="entry name" value="Magnesium transport protein CorA, transmembrane region"/>
    <property type="match status" value="1"/>
</dbReference>
<dbReference type="AlphaFoldDB" id="A0A841LE85"/>
<dbReference type="Gene3D" id="1.20.58.340">
    <property type="entry name" value="Magnesium transport protein CorA, transmembrane region"/>
    <property type="match status" value="2"/>
</dbReference>
<accession>A0A841LE85</accession>
<evidence type="ECO:0000256" key="7">
    <source>
        <dbReference type="ARBA" id="ARBA00022692"/>
    </source>
</evidence>
<dbReference type="Gene3D" id="3.30.460.20">
    <property type="entry name" value="CorA soluble domain-like"/>
    <property type="match status" value="1"/>
</dbReference>
<dbReference type="GO" id="GO:0015099">
    <property type="term" value="F:nickel cation transmembrane transporter activity"/>
    <property type="evidence" value="ECO:0007669"/>
    <property type="project" value="TreeGrafter"/>
</dbReference>
<dbReference type="PANTHER" id="PTHR47685">
    <property type="entry name" value="MAGNESIUM TRANSPORT PROTEIN CORA"/>
    <property type="match status" value="1"/>
</dbReference>
<keyword evidence="16" id="KW-1185">Reference proteome</keyword>
<evidence type="ECO:0000313" key="15">
    <source>
        <dbReference type="EMBL" id="MBB6227288.1"/>
    </source>
</evidence>
<evidence type="ECO:0000256" key="5">
    <source>
        <dbReference type="ARBA" id="ARBA00022475"/>
    </source>
</evidence>
<comment type="caution">
    <text evidence="15">The sequence shown here is derived from an EMBL/GenBank/DDBJ whole genome shotgun (WGS) entry which is preliminary data.</text>
</comment>
<keyword evidence="5" id="KW-1003">Cell membrane</keyword>
<evidence type="ECO:0000256" key="12">
    <source>
        <dbReference type="ARBA" id="ARBA00034269"/>
    </source>
</evidence>
<evidence type="ECO:0000256" key="4">
    <source>
        <dbReference type="ARBA" id="ARBA00022448"/>
    </source>
</evidence>
<keyword evidence="10" id="KW-0406">Ion transport</keyword>
<dbReference type="GO" id="GO:0015087">
    <property type="term" value="F:cobalt ion transmembrane transporter activity"/>
    <property type="evidence" value="ECO:0007669"/>
    <property type="project" value="TreeGrafter"/>
</dbReference>
<evidence type="ECO:0000256" key="2">
    <source>
        <dbReference type="ARBA" id="ARBA00009765"/>
    </source>
</evidence>
<name>A0A841LE85_9SPHN</name>
<reference evidence="15 16" key="1">
    <citation type="submission" date="2020-08" db="EMBL/GenBank/DDBJ databases">
        <title>Genomic Encyclopedia of Type Strains, Phase IV (KMG-IV): sequencing the most valuable type-strain genomes for metagenomic binning, comparative biology and taxonomic classification.</title>
        <authorList>
            <person name="Goeker M."/>
        </authorList>
    </citation>
    <scope>NUCLEOTIDE SEQUENCE [LARGE SCALE GENOMIC DNA]</scope>
    <source>
        <strain evidence="15 16">DSM 102189</strain>
    </source>
</reference>
<evidence type="ECO:0000256" key="8">
    <source>
        <dbReference type="ARBA" id="ARBA00022842"/>
    </source>
</evidence>
<dbReference type="Pfam" id="PF01544">
    <property type="entry name" value="CorA"/>
    <property type="match status" value="1"/>
</dbReference>
<evidence type="ECO:0000256" key="11">
    <source>
        <dbReference type="ARBA" id="ARBA00023136"/>
    </source>
</evidence>
<dbReference type="FunFam" id="1.20.58.340:FF:000001">
    <property type="entry name" value="Magnesium transport protein CorA"/>
    <property type="match status" value="1"/>
</dbReference>
<keyword evidence="13" id="KW-0175">Coiled coil</keyword>
<evidence type="ECO:0000256" key="6">
    <source>
        <dbReference type="ARBA" id="ARBA00022519"/>
    </source>
</evidence>
<dbReference type="InterPro" id="IPR002523">
    <property type="entry name" value="MgTranspt_CorA/ZnTranspt_ZntB"/>
</dbReference>
<feature type="coiled-coil region" evidence="13">
    <location>
        <begin position="144"/>
        <end position="203"/>
    </location>
</feature>
<comment type="subcellular location">
    <subcellularLocation>
        <location evidence="1">Cell inner membrane</location>
        <topology evidence="1">Multi-pass membrane protein</topology>
    </subcellularLocation>
</comment>
<organism evidence="15 16">
    <name type="scientific">Polymorphobacter multimanifer</name>
    <dbReference type="NCBI Taxonomy" id="1070431"/>
    <lineage>
        <taxon>Bacteria</taxon>
        <taxon>Pseudomonadati</taxon>
        <taxon>Pseudomonadota</taxon>
        <taxon>Alphaproteobacteria</taxon>
        <taxon>Sphingomonadales</taxon>
        <taxon>Sphingosinicellaceae</taxon>
        <taxon>Polymorphobacter</taxon>
    </lineage>
</organism>
<dbReference type="EMBL" id="JACIIV010000009">
    <property type="protein sequence ID" value="MBB6227288.1"/>
    <property type="molecule type" value="Genomic_DNA"/>
</dbReference>
<keyword evidence="9 14" id="KW-1133">Transmembrane helix</keyword>